<evidence type="ECO:0000256" key="1">
    <source>
        <dbReference type="SAM" id="MobiDB-lite"/>
    </source>
</evidence>
<name>A0A8R7PXS7_TRIUA</name>
<dbReference type="Gramene" id="TuG1812G0300004724.01.T01">
    <property type="protein sequence ID" value="TuG1812G0300004724.01.T01.cds321531"/>
    <property type="gene ID" value="TuG1812G0300004724.01"/>
</dbReference>
<sequence length="103" mass="11717">MQEKRSPGPCSRLQRGFRLRLQRRLTSPASSSLCRSRTAPEGRSKPLARRRSLSLKTWTPARVAAPPSTHMPPPPCWTRHRRPRARSPDRASRTPQAWRDAAA</sequence>
<dbReference type="Proteomes" id="UP000015106">
    <property type="component" value="Chromosome 3"/>
</dbReference>
<dbReference type="AlphaFoldDB" id="A0A8R7PXS7"/>
<keyword evidence="3" id="KW-1185">Reference proteome</keyword>
<proteinExistence type="predicted"/>
<organism evidence="2 3">
    <name type="scientific">Triticum urartu</name>
    <name type="common">Red wild einkorn</name>
    <name type="synonym">Crithodium urartu</name>
    <dbReference type="NCBI Taxonomy" id="4572"/>
    <lineage>
        <taxon>Eukaryota</taxon>
        <taxon>Viridiplantae</taxon>
        <taxon>Streptophyta</taxon>
        <taxon>Embryophyta</taxon>
        <taxon>Tracheophyta</taxon>
        <taxon>Spermatophyta</taxon>
        <taxon>Magnoliopsida</taxon>
        <taxon>Liliopsida</taxon>
        <taxon>Poales</taxon>
        <taxon>Poaceae</taxon>
        <taxon>BOP clade</taxon>
        <taxon>Pooideae</taxon>
        <taxon>Triticodae</taxon>
        <taxon>Triticeae</taxon>
        <taxon>Triticinae</taxon>
        <taxon>Triticum</taxon>
    </lineage>
</organism>
<protein>
    <submittedName>
        <fullName evidence="2">Uncharacterized protein</fullName>
    </submittedName>
</protein>
<reference evidence="2" key="2">
    <citation type="submission" date="2018-03" db="EMBL/GenBank/DDBJ databases">
        <title>The Triticum urartu genome reveals the dynamic nature of wheat genome evolution.</title>
        <authorList>
            <person name="Ling H."/>
            <person name="Ma B."/>
            <person name="Shi X."/>
            <person name="Liu H."/>
            <person name="Dong L."/>
            <person name="Sun H."/>
            <person name="Cao Y."/>
            <person name="Gao Q."/>
            <person name="Zheng S."/>
            <person name="Li Y."/>
            <person name="Yu Y."/>
            <person name="Du H."/>
            <person name="Qi M."/>
            <person name="Li Y."/>
            <person name="Yu H."/>
            <person name="Cui Y."/>
            <person name="Wang N."/>
            <person name="Chen C."/>
            <person name="Wu H."/>
            <person name="Zhao Y."/>
            <person name="Zhang J."/>
            <person name="Li Y."/>
            <person name="Zhou W."/>
            <person name="Zhang B."/>
            <person name="Hu W."/>
            <person name="Eijk M."/>
            <person name="Tang J."/>
            <person name="Witsenboer H."/>
            <person name="Zhao S."/>
            <person name="Li Z."/>
            <person name="Zhang A."/>
            <person name="Wang D."/>
            <person name="Liang C."/>
        </authorList>
    </citation>
    <scope>NUCLEOTIDE SEQUENCE [LARGE SCALE GENOMIC DNA]</scope>
    <source>
        <strain evidence="2">cv. G1812</strain>
    </source>
</reference>
<evidence type="ECO:0000313" key="3">
    <source>
        <dbReference type="Proteomes" id="UP000015106"/>
    </source>
</evidence>
<accession>A0A8R7PXS7</accession>
<evidence type="ECO:0000313" key="2">
    <source>
        <dbReference type="EnsemblPlants" id="TuG1812G0300004724.01.T01.cds321531"/>
    </source>
</evidence>
<feature type="region of interest" description="Disordered" evidence="1">
    <location>
        <begin position="1"/>
        <end position="103"/>
    </location>
</feature>
<reference evidence="3" key="1">
    <citation type="journal article" date="2013" name="Nature">
        <title>Draft genome of the wheat A-genome progenitor Triticum urartu.</title>
        <authorList>
            <person name="Ling H.Q."/>
            <person name="Zhao S."/>
            <person name="Liu D."/>
            <person name="Wang J."/>
            <person name="Sun H."/>
            <person name="Zhang C."/>
            <person name="Fan H."/>
            <person name="Li D."/>
            <person name="Dong L."/>
            <person name="Tao Y."/>
            <person name="Gao C."/>
            <person name="Wu H."/>
            <person name="Li Y."/>
            <person name="Cui Y."/>
            <person name="Guo X."/>
            <person name="Zheng S."/>
            <person name="Wang B."/>
            <person name="Yu K."/>
            <person name="Liang Q."/>
            <person name="Yang W."/>
            <person name="Lou X."/>
            <person name="Chen J."/>
            <person name="Feng M."/>
            <person name="Jian J."/>
            <person name="Zhang X."/>
            <person name="Luo G."/>
            <person name="Jiang Y."/>
            <person name="Liu J."/>
            <person name="Wang Z."/>
            <person name="Sha Y."/>
            <person name="Zhang B."/>
            <person name="Wu H."/>
            <person name="Tang D."/>
            <person name="Shen Q."/>
            <person name="Xue P."/>
            <person name="Zou S."/>
            <person name="Wang X."/>
            <person name="Liu X."/>
            <person name="Wang F."/>
            <person name="Yang Y."/>
            <person name="An X."/>
            <person name="Dong Z."/>
            <person name="Zhang K."/>
            <person name="Zhang X."/>
            <person name="Luo M.C."/>
            <person name="Dvorak J."/>
            <person name="Tong Y."/>
            <person name="Wang J."/>
            <person name="Yang H."/>
            <person name="Li Z."/>
            <person name="Wang D."/>
            <person name="Zhang A."/>
            <person name="Wang J."/>
        </authorList>
    </citation>
    <scope>NUCLEOTIDE SEQUENCE</scope>
    <source>
        <strain evidence="3">cv. G1812</strain>
    </source>
</reference>
<reference evidence="2" key="3">
    <citation type="submission" date="2022-06" db="UniProtKB">
        <authorList>
            <consortium name="EnsemblPlants"/>
        </authorList>
    </citation>
    <scope>IDENTIFICATION</scope>
</reference>
<dbReference type="EnsemblPlants" id="TuG1812G0300004724.01.T01">
    <property type="protein sequence ID" value="TuG1812G0300004724.01.T01.cds321531"/>
    <property type="gene ID" value="TuG1812G0300004724.01"/>
</dbReference>